<dbReference type="Proteomes" id="UP000276776">
    <property type="component" value="Unassembled WGS sequence"/>
</dbReference>
<dbReference type="GO" id="GO:0004095">
    <property type="term" value="F:carnitine O-palmitoyltransferase activity"/>
    <property type="evidence" value="ECO:0007669"/>
    <property type="project" value="TreeGrafter"/>
</dbReference>
<keyword evidence="8" id="KW-1133">Transmembrane helix</keyword>
<feature type="domain" description="Choline/carnitine acyltransferase" evidence="13">
    <location>
        <begin position="393"/>
        <end position="623"/>
    </location>
</feature>
<dbReference type="AlphaFoldDB" id="A0A0N5CZT1"/>
<dbReference type="InterPro" id="IPR023213">
    <property type="entry name" value="CAT-like_dom_sf"/>
</dbReference>
<evidence type="ECO:0000259" key="13">
    <source>
        <dbReference type="Pfam" id="PF00755"/>
    </source>
</evidence>
<dbReference type="PANTHER" id="PTHR22589">
    <property type="entry name" value="CARNITINE O-ACYLTRANSFERASE"/>
    <property type="match status" value="1"/>
</dbReference>
<keyword evidence="4" id="KW-0813">Transport</keyword>
<dbReference type="Gene3D" id="1.10.275.20">
    <property type="entry name" value="Choline/Carnitine o-acyltransferase"/>
    <property type="match status" value="1"/>
</dbReference>
<keyword evidence="6" id="KW-0812">Transmembrane</keyword>
<comment type="similarity">
    <text evidence="3">Belongs to the carnitine/choline acetyltransferase family.</text>
</comment>
<evidence type="ECO:0000256" key="11">
    <source>
        <dbReference type="ARBA" id="ARBA00023315"/>
    </source>
</evidence>
<protein>
    <submittedName>
        <fullName evidence="16">Carn_acyltransf domain-containing protein</fullName>
    </submittedName>
</protein>
<dbReference type="PROSITE" id="PS00439">
    <property type="entry name" value="ACYLTRANSF_C_1"/>
    <property type="match status" value="1"/>
</dbReference>
<dbReference type="InterPro" id="IPR042231">
    <property type="entry name" value="Cho/carn_acyl_trans_2"/>
</dbReference>
<dbReference type="GO" id="GO:0009437">
    <property type="term" value="P:carnitine metabolic process"/>
    <property type="evidence" value="ECO:0007669"/>
    <property type="project" value="TreeGrafter"/>
</dbReference>
<sequence>MTIDDILHHPKFAYRTDGYFPSSFTRSCYRFKLALIYTYLPVFLLRCALSKFYFGYKQYLFEEEGKYSRPTKLWFLFHKLFSKLSPQLNSCERLLPSLPLPSLEDTVAKYLDSIEPLLTHDDFADVKNMAENFLKNEGWKLQILARLYWLFSDNYVSDFWMKYAYHYSRKNVLINTSVAHVDVFEIIPANQAVRAAHIVLFEVLSMLSVDRELLKPVGNGLISLSHLGKVYATTRVPGEVMDHLEVHFASARHIVVFHRGCIYKVEVFDENRRMLGLAELTEIFTELLTREESVEEVESRIAALTTDSRSQWCLNRRHFFLQNPLNKQSLKIIETSIFCIVFDDIDYDSNPDYPENLEYFVKTMLVGNGCNRWADKYPEKVEEIAPLKHLSSNLKYAVRLSFDINEEMANEINRCYFDYCNQINDLDVACIVFRDFGKGLIKKIQFSPDAFIQMAIQLAMFKDQERFCLTYESASTRFFANSRTETLRTVTKESCAFVRSMVDQKCSLEERRKLLKIAQEVHVLHNKECMVGKGFDRHLFVLNILSKITGINSAFLEHYINERWELSTSQTPNITRQLDENKYVGTSWLGAAFAPLSKSGYGISYRFAGDHSICIHITSFISADNTVCCLLIYLICVKLI</sequence>
<evidence type="ECO:0000256" key="6">
    <source>
        <dbReference type="ARBA" id="ARBA00022692"/>
    </source>
</evidence>
<evidence type="ECO:0000256" key="8">
    <source>
        <dbReference type="ARBA" id="ARBA00022989"/>
    </source>
</evidence>
<evidence type="ECO:0000256" key="12">
    <source>
        <dbReference type="ARBA" id="ARBA00048999"/>
    </source>
</evidence>
<evidence type="ECO:0000256" key="10">
    <source>
        <dbReference type="ARBA" id="ARBA00023136"/>
    </source>
</evidence>
<dbReference type="WBParaSite" id="TCLT_0000601701-mRNA-1">
    <property type="protein sequence ID" value="TCLT_0000601701-mRNA-1"/>
    <property type="gene ID" value="TCLT_0000601701"/>
</dbReference>
<evidence type="ECO:0000313" key="14">
    <source>
        <dbReference type="EMBL" id="VDN03319.1"/>
    </source>
</evidence>
<dbReference type="InterPro" id="IPR039551">
    <property type="entry name" value="Cho/carn_acyl_trans"/>
</dbReference>
<dbReference type="OrthoDB" id="240216at2759"/>
<evidence type="ECO:0000256" key="2">
    <source>
        <dbReference type="ARBA" id="ARBA00005005"/>
    </source>
</evidence>
<keyword evidence="10" id="KW-0472">Membrane</keyword>
<comment type="pathway">
    <text evidence="2">Lipid metabolism; fatty acid beta-oxidation.</text>
</comment>
<dbReference type="PANTHER" id="PTHR22589:SF99">
    <property type="entry name" value="CHOLINE_CARNITINE ACYLTRANSFERASE DOMAIN-CONTAINING PROTEIN"/>
    <property type="match status" value="1"/>
</dbReference>
<feature type="domain" description="Choline/carnitine acyltransferase" evidence="13">
    <location>
        <begin position="98"/>
        <end position="376"/>
    </location>
</feature>
<dbReference type="STRING" id="103827.A0A0N5CZT1"/>
<dbReference type="Gene3D" id="3.30.559.10">
    <property type="entry name" value="Chloramphenicol acetyltransferase-like domain"/>
    <property type="match status" value="1"/>
</dbReference>
<keyword evidence="11" id="KW-0012">Acyltransferase</keyword>
<accession>A0A0N5CZT1</accession>
<name>A0A0N5CZT1_THECL</name>
<evidence type="ECO:0000256" key="1">
    <source>
        <dbReference type="ARBA" id="ARBA00004141"/>
    </source>
</evidence>
<dbReference type="GO" id="GO:0006635">
    <property type="term" value="P:fatty acid beta-oxidation"/>
    <property type="evidence" value="ECO:0007669"/>
    <property type="project" value="UniProtKB-UniPathway"/>
</dbReference>
<keyword evidence="7" id="KW-0276">Fatty acid metabolism</keyword>
<dbReference type="FunFam" id="3.30.559.10:FF:000002">
    <property type="entry name" value="carnitine O-palmitoyltransferase 1, liver isoform"/>
    <property type="match status" value="1"/>
</dbReference>
<dbReference type="EMBL" id="UYYF01004381">
    <property type="protein sequence ID" value="VDN03319.1"/>
    <property type="molecule type" value="Genomic_DNA"/>
</dbReference>
<dbReference type="UniPathway" id="UPA00659"/>
<evidence type="ECO:0000313" key="16">
    <source>
        <dbReference type="WBParaSite" id="TCLT_0000601701-mRNA-1"/>
    </source>
</evidence>
<dbReference type="SUPFAM" id="SSF52777">
    <property type="entry name" value="CoA-dependent acyltransferases"/>
    <property type="match status" value="2"/>
</dbReference>
<comment type="subcellular location">
    <subcellularLocation>
        <location evidence="1">Membrane</location>
        <topology evidence="1">Multi-pass membrane protein</topology>
    </subcellularLocation>
</comment>
<dbReference type="OMA" id="WKLSTSH"/>
<gene>
    <name evidence="14" type="ORF">TCLT_LOCUS6006</name>
</gene>
<evidence type="ECO:0000256" key="4">
    <source>
        <dbReference type="ARBA" id="ARBA00022448"/>
    </source>
</evidence>
<dbReference type="InterPro" id="IPR000542">
    <property type="entry name" value="Carn_acyl_trans"/>
</dbReference>
<dbReference type="InterPro" id="IPR042572">
    <property type="entry name" value="Carn_acyl_trans_N"/>
</dbReference>
<keyword evidence="5" id="KW-0808">Transferase</keyword>
<organism evidence="16">
    <name type="scientific">Thelazia callipaeda</name>
    <name type="common">Oriental eyeworm</name>
    <name type="synonym">Parasitic nematode</name>
    <dbReference type="NCBI Taxonomy" id="103827"/>
    <lineage>
        <taxon>Eukaryota</taxon>
        <taxon>Metazoa</taxon>
        <taxon>Ecdysozoa</taxon>
        <taxon>Nematoda</taxon>
        <taxon>Chromadorea</taxon>
        <taxon>Rhabditida</taxon>
        <taxon>Spirurina</taxon>
        <taxon>Spiruromorpha</taxon>
        <taxon>Thelazioidea</taxon>
        <taxon>Thelaziidae</taxon>
        <taxon>Thelazia</taxon>
    </lineage>
</organism>
<reference evidence="16" key="1">
    <citation type="submission" date="2017-02" db="UniProtKB">
        <authorList>
            <consortium name="WormBaseParasite"/>
        </authorList>
    </citation>
    <scope>IDENTIFICATION</scope>
</reference>
<evidence type="ECO:0000256" key="5">
    <source>
        <dbReference type="ARBA" id="ARBA00022679"/>
    </source>
</evidence>
<reference evidence="14 15" key="2">
    <citation type="submission" date="2018-11" db="EMBL/GenBank/DDBJ databases">
        <authorList>
            <consortium name="Pathogen Informatics"/>
        </authorList>
    </citation>
    <scope>NUCLEOTIDE SEQUENCE [LARGE SCALE GENOMIC DNA]</scope>
</reference>
<keyword evidence="15" id="KW-1185">Reference proteome</keyword>
<evidence type="ECO:0000256" key="9">
    <source>
        <dbReference type="ARBA" id="ARBA00023098"/>
    </source>
</evidence>
<dbReference type="GO" id="GO:0005739">
    <property type="term" value="C:mitochondrion"/>
    <property type="evidence" value="ECO:0007669"/>
    <property type="project" value="TreeGrafter"/>
</dbReference>
<evidence type="ECO:0000256" key="7">
    <source>
        <dbReference type="ARBA" id="ARBA00022832"/>
    </source>
</evidence>
<dbReference type="Gene3D" id="3.30.559.70">
    <property type="entry name" value="Choline/Carnitine o-acyltransferase, domain 2"/>
    <property type="match status" value="1"/>
</dbReference>
<proteinExistence type="inferred from homology"/>
<evidence type="ECO:0000256" key="3">
    <source>
        <dbReference type="ARBA" id="ARBA00005232"/>
    </source>
</evidence>
<comment type="catalytic activity">
    <reaction evidence="12">
        <text>4,8-dimethylnonanoyl-CoA + (R)-carnitine = O-4,8-dimethylnonanoyl-(R)-carnitine + CoA</text>
        <dbReference type="Rhea" id="RHEA:44860"/>
        <dbReference type="ChEBI" id="CHEBI:16347"/>
        <dbReference type="ChEBI" id="CHEBI:57287"/>
        <dbReference type="ChEBI" id="CHEBI:77061"/>
        <dbReference type="ChEBI" id="CHEBI:84654"/>
    </reaction>
</comment>
<evidence type="ECO:0000313" key="15">
    <source>
        <dbReference type="Proteomes" id="UP000276776"/>
    </source>
</evidence>
<keyword evidence="9" id="KW-0443">Lipid metabolism</keyword>
<dbReference type="Pfam" id="PF00755">
    <property type="entry name" value="Carn_acyltransf"/>
    <property type="match status" value="2"/>
</dbReference>
<dbReference type="GO" id="GO:0016020">
    <property type="term" value="C:membrane"/>
    <property type="evidence" value="ECO:0007669"/>
    <property type="project" value="UniProtKB-SubCell"/>
</dbReference>